<feature type="transmembrane region" description="Helical" evidence="1">
    <location>
        <begin position="67"/>
        <end position="92"/>
    </location>
</feature>
<evidence type="ECO:0000256" key="1">
    <source>
        <dbReference type="SAM" id="Phobius"/>
    </source>
</evidence>
<dbReference type="Proteomes" id="UP001317532">
    <property type="component" value="Chromosome"/>
</dbReference>
<protein>
    <submittedName>
        <fullName evidence="2">Uncharacterized protein</fullName>
    </submittedName>
</protein>
<keyword evidence="3" id="KW-1185">Reference proteome</keyword>
<dbReference type="EMBL" id="AP025523">
    <property type="protein sequence ID" value="BDE07991.1"/>
    <property type="molecule type" value="Genomic_DNA"/>
</dbReference>
<feature type="transmembrane region" description="Helical" evidence="1">
    <location>
        <begin position="144"/>
        <end position="163"/>
    </location>
</feature>
<feature type="transmembrane region" description="Helical" evidence="1">
    <location>
        <begin position="184"/>
        <end position="206"/>
    </location>
</feature>
<dbReference type="KEGG" id="vab:WPS_32670"/>
<feature type="transmembrane region" description="Helical" evidence="1">
    <location>
        <begin position="226"/>
        <end position="247"/>
    </location>
</feature>
<evidence type="ECO:0000313" key="3">
    <source>
        <dbReference type="Proteomes" id="UP001317532"/>
    </source>
</evidence>
<keyword evidence="1" id="KW-0812">Transmembrane</keyword>
<gene>
    <name evidence="2" type="ORF">WPS_32670</name>
</gene>
<sequence length="285" mass="29409">MTAPPPSPMSLDVMLSRSWALFRYRPLVALPPVIIFLPLIGGAIAFVVWIAIVAIAATAHHASPATVIAPALIGYAAFIVVMLACSVAAYAAMYGMANALWERGDTSIGDALAAVRASFGTVFVAGIGMFGLVLLALLLALPTLFLSFLALPLFTMYVLPAVVAGHRGGFAAIGESIALVRRAFATSAIAALVLFAIQYGISFLSYPFLLPLQMSMVGSTKGDAPLVLPAPPALISGLVGYVLITLLSLSYQGFHAVAVTGLYHSLVTPGMEAPAPAAGSRPPSG</sequence>
<accession>A0AAN2CB94</accession>
<keyword evidence="1" id="KW-0472">Membrane</keyword>
<name>A0AAN2CB94_UNVUL</name>
<dbReference type="RefSeq" id="WP_317995546.1">
    <property type="nucleotide sequence ID" value="NZ_AP025523.1"/>
</dbReference>
<organism evidence="2 3">
    <name type="scientific">Vulcanimicrobium alpinum</name>
    <dbReference type="NCBI Taxonomy" id="3016050"/>
    <lineage>
        <taxon>Bacteria</taxon>
        <taxon>Bacillati</taxon>
        <taxon>Vulcanimicrobiota</taxon>
        <taxon>Vulcanimicrobiia</taxon>
        <taxon>Vulcanimicrobiales</taxon>
        <taxon>Vulcanimicrobiaceae</taxon>
        <taxon>Vulcanimicrobium</taxon>
    </lineage>
</organism>
<feature type="transmembrane region" description="Helical" evidence="1">
    <location>
        <begin position="113"/>
        <end position="138"/>
    </location>
</feature>
<keyword evidence="1" id="KW-1133">Transmembrane helix</keyword>
<proteinExistence type="predicted"/>
<evidence type="ECO:0000313" key="2">
    <source>
        <dbReference type="EMBL" id="BDE07991.1"/>
    </source>
</evidence>
<reference evidence="2 3" key="1">
    <citation type="journal article" date="2022" name="ISME Commun">
        <title>Vulcanimicrobium alpinus gen. nov. sp. nov., the first cultivated representative of the candidate phylum 'Eremiobacterota', is a metabolically versatile aerobic anoxygenic phototroph.</title>
        <authorList>
            <person name="Yabe S."/>
            <person name="Muto K."/>
            <person name="Abe K."/>
            <person name="Yokota A."/>
            <person name="Staudigel H."/>
            <person name="Tebo B.M."/>
        </authorList>
    </citation>
    <scope>NUCLEOTIDE SEQUENCE [LARGE SCALE GENOMIC DNA]</scope>
    <source>
        <strain evidence="2 3">WC8-2</strain>
    </source>
</reference>
<dbReference type="AlphaFoldDB" id="A0AAN2CB94"/>
<feature type="transmembrane region" description="Helical" evidence="1">
    <location>
        <begin position="27"/>
        <end position="55"/>
    </location>
</feature>